<proteinExistence type="predicted"/>
<feature type="domain" description="Glycosyltransferase RgtA/B/C/D-like" evidence="9">
    <location>
        <begin position="76"/>
        <end position="225"/>
    </location>
</feature>
<feature type="transmembrane region" description="Helical" evidence="8">
    <location>
        <begin position="214"/>
        <end position="237"/>
    </location>
</feature>
<feature type="transmembrane region" description="Helical" evidence="8">
    <location>
        <begin position="310"/>
        <end position="330"/>
    </location>
</feature>
<evidence type="ECO:0000313" key="11">
    <source>
        <dbReference type="Proteomes" id="UP001548713"/>
    </source>
</evidence>
<feature type="transmembrane region" description="Helical" evidence="8">
    <location>
        <begin position="75"/>
        <end position="91"/>
    </location>
</feature>
<evidence type="ECO:0000313" key="10">
    <source>
        <dbReference type="EMBL" id="MET1756328.1"/>
    </source>
</evidence>
<protein>
    <submittedName>
        <fullName evidence="10">Glycosyltransferase family 39 protein</fullName>
        <ecNumber evidence="10">2.4.-.-</ecNumber>
    </submittedName>
</protein>
<feature type="transmembrane region" description="Helical" evidence="8">
    <location>
        <begin position="21"/>
        <end position="40"/>
    </location>
</feature>
<evidence type="ECO:0000256" key="1">
    <source>
        <dbReference type="ARBA" id="ARBA00004651"/>
    </source>
</evidence>
<sequence length="512" mass="54439">MATLAPHLDRSLAAPARRGRALATPVALAALALATLLFRLGSLWTEQIDWDEWSFVLMGADVAQGHLPFVHQFDLKPPLVFFLFGATIAVFGKSLIAIRLLGAFCILASAACVYLTARRSAGHWPALAGAMLCAALASAPFGLATSSELPAIALLSAAVWRLSGWPLGNRDAAFSGILVALAVLTRTNLAVMALALGTMLLASARMPRSNNTRTAWLSFGLAGLVPPLLLVLVYASAGQLETLRLAMIDVPLAYSGQLSALEVAQQHATQLYYTAQSAPLLYAPPVLLAFGGGALAVGQLIQPSSDANRWLAIVLFVVIGAVACSLLIGGAAYPHYWLQLVPFVGLFAALGVAGLVQAGKTARWFAVAAASLPLAAALATSLPQTSASYTSPRPIAQAAAHIRHTAGPAPTVWAMHKHLIHWYLDAPQLSRASVHPDNLARRAIIDTLAADGYVGHDEVARLMSLRPEFVITDARGKGIAWVREDGKDVDRWLTAHYRNDAQFGDVLVYRRR</sequence>
<dbReference type="RefSeq" id="WP_353984816.1">
    <property type="nucleotide sequence ID" value="NZ_JBEWLY010000019.1"/>
</dbReference>
<dbReference type="EMBL" id="JBEWLY010000019">
    <property type="protein sequence ID" value="MET1756328.1"/>
    <property type="molecule type" value="Genomic_DNA"/>
</dbReference>
<keyword evidence="3 10" id="KW-0328">Glycosyltransferase</keyword>
<keyword evidence="2" id="KW-1003">Cell membrane</keyword>
<reference evidence="10 11" key="1">
    <citation type="submission" date="2024-07" db="EMBL/GenBank/DDBJ databases">
        <title>Novosphingobium kalidii RD2P27.</title>
        <authorList>
            <person name="Sun J.-Q."/>
        </authorList>
    </citation>
    <scope>NUCLEOTIDE SEQUENCE [LARGE SCALE GENOMIC DNA]</scope>
    <source>
        <strain evidence="10 11">RD2P27</strain>
    </source>
</reference>
<name>A0ABV2D3G5_9SPHN</name>
<dbReference type="EC" id="2.4.-.-" evidence="10"/>
<evidence type="ECO:0000256" key="6">
    <source>
        <dbReference type="ARBA" id="ARBA00022989"/>
    </source>
</evidence>
<dbReference type="Pfam" id="PF13231">
    <property type="entry name" value="PMT_2"/>
    <property type="match status" value="1"/>
</dbReference>
<dbReference type="GO" id="GO:0016757">
    <property type="term" value="F:glycosyltransferase activity"/>
    <property type="evidence" value="ECO:0007669"/>
    <property type="project" value="UniProtKB-KW"/>
</dbReference>
<keyword evidence="4 10" id="KW-0808">Transferase</keyword>
<evidence type="ECO:0000256" key="7">
    <source>
        <dbReference type="ARBA" id="ARBA00023136"/>
    </source>
</evidence>
<evidence type="ECO:0000256" key="5">
    <source>
        <dbReference type="ARBA" id="ARBA00022692"/>
    </source>
</evidence>
<dbReference type="InterPro" id="IPR050297">
    <property type="entry name" value="LipidA_mod_glycosyltrf_83"/>
</dbReference>
<dbReference type="Proteomes" id="UP001548713">
    <property type="component" value="Unassembled WGS sequence"/>
</dbReference>
<accession>A0ABV2D3G5</accession>
<feature type="transmembrane region" description="Helical" evidence="8">
    <location>
        <begin position="280"/>
        <end position="298"/>
    </location>
</feature>
<evidence type="ECO:0000256" key="2">
    <source>
        <dbReference type="ARBA" id="ARBA00022475"/>
    </source>
</evidence>
<evidence type="ECO:0000256" key="8">
    <source>
        <dbReference type="SAM" id="Phobius"/>
    </source>
</evidence>
<gene>
    <name evidence="10" type="ORF">ABVV53_12800</name>
</gene>
<feature type="transmembrane region" description="Helical" evidence="8">
    <location>
        <begin position="174"/>
        <end position="202"/>
    </location>
</feature>
<dbReference type="InterPro" id="IPR038731">
    <property type="entry name" value="RgtA/B/C-like"/>
</dbReference>
<keyword evidence="6 8" id="KW-1133">Transmembrane helix</keyword>
<dbReference type="PANTHER" id="PTHR33908">
    <property type="entry name" value="MANNOSYLTRANSFERASE YKCB-RELATED"/>
    <property type="match status" value="1"/>
</dbReference>
<evidence type="ECO:0000259" key="9">
    <source>
        <dbReference type="Pfam" id="PF13231"/>
    </source>
</evidence>
<evidence type="ECO:0000256" key="4">
    <source>
        <dbReference type="ARBA" id="ARBA00022679"/>
    </source>
</evidence>
<keyword evidence="7 8" id="KW-0472">Membrane</keyword>
<organism evidence="10 11">
    <name type="scientific">Novosphingobium kalidii</name>
    <dbReference type="NCBI Taxonomy" id="3230299"/>
    <lineage>
        <taxon>Bacteria</taxon>
        <taxon>Pseudomonadati</taxon>
        <taxon>Pseudomonadota</taxon>
        <taxon>Alphaproteobacteria</taxon>
        <taxon>Sphingomonadales</taxon>
        <taxon>Sphingomonadaceae</taxon>
        <taxon>Novosphingobium</taxon>
    </lineage>
</organism>
<keyword evidence="11" id="KW-1185">Reference proteome</keyword>
<dbReference type="PANTHER" id="PTHR33908:SF11">
    <property type="entry name" value="MEMBRANE PROTEIN"/>
    <property type="match status" value="1"/>
</dbReference>
<keyword evidence="5 8" id="KW-0812">Transmembrane</keyword>
<evidence type="ECO:0000256" key="3">
    <source>
        <dbReference type="ARBA" id="ARBA00022676"/>
    </source>
</evidence>
<feature type="transmembrane region" description="Helical" evidence="8">
    <location>
        <begin position="123"/>
        <end position="144"/>
    </location>
</feature>
<feature type="transmembrane region" description="Helical" evidence="8">
    <location>
        <begin position="336"/>
        <end position="356"/>
    </location>
</feature>
<comment type="caution">
    <text evidence="10">The sequence shown here is derived from an EMBL/GenBank/DDBJ whole genome shotgun (WGS) entry which is preliminary data.</text>
</comment>
<comment type="subcellular location">
    <subcellularLocation>
        <location evidence="1">Cell membrane</location>
        <topology evidence="1">Multi-pass membrane protein</topology>
    </subcellularLocation>
</comment>